<dbReference type="AlphaFoldDB" id="A0A8S1XLI2"/>
<evidence type="ECO:0000313" key="3">
    <source>
        <dbReference type="Proteomes" id="UP000683925"/>
    </source>
</evidence>
<protein>
    <recommendedName>
        <fullName evidence="4">Transmembrane protein</fullName>
    </recommendedName>
</protein>
<sequence>MISCSERAPNNYKSDIRALRIVIVSNISKKEPINFLQTFFIIIYCGITSYLLLQLFKTRINIEIEDKLDSYIKEHFKVQKFNQRNLKQDFKANLYNIQKYFSQLEKFRLNLMSQVESVEQCNSHVEQIKYSTQYQISRKRVQGVKQEQCQLINKIFRCFVYKFQTHQLEKRIKMISNVLIHFVKKLV</sequence>
<name>A0A8S1XLI2_PAROT</name>
<gene>
    <name evidence="2" type="ORF">POCTA_138.1.T1260045</name>
</gene>
<comment type="caution">
    <text evidence="2">The sequence shown here is derived from an EMBL/GenBank/DDBJ whole genome shotgun (WGS) entry which is preliminary data.</text>
</comment>
<organism evidence="2 3">
    <name type="scientific">Paramecium octaurelia</name>
    <dbReference type="NCBI Taxonomy" id="43137"/>
    <lineage>
        <taxon>Eukaryota</taxon>
        <taxon>Sar</taxon>
        <taxon>Alveolata</taxon>
        <taxon>Ciliophora</taxon>
        <taxon>Intramacronucleata</taxon>
        <taxon>Oligohymenophorea</taxon>
        <taxon>Peniculida</taxon>
        <taxon>Parameciidae</taxon>
        <taxon>Paramecium</taxon>
    </lineage>
</organism>
<keyword evidence="1" id="KW-1133">Transmembrane helix</keyword>
<keyword evidence="3" id="KW-1185">Reference proteome</keyword>
<evidence type="ECO:0000313" key="2">
    <source>
        <dbReference type="EMBL" id="CAD8202035.1"/>
    </source>
</evidence>
<dbReference type="EMBL" id="CAJJDP010000126">
    <property type="protein sequence ID" value="CAD8202035.1"/>
    <property type="molecule type" value="Genomic_DNA"/>
</dbReference>
<accession>A0A8S1XLI2</accession>
<dbReference type="Proteomes" id="UP000683925">
    <property type="component" value="Unassembled WGS sequence"/>
</dbReference>
<proteinExistence type="predicted"/>
<keyword evidence="1" id="KW-0472">Membrane</keyword>
<reference evidence="2" key="1">
    <citation type="submission" date="2021-01" db="EMBL/GenBank/DDBJ databases">
        <authorList>
            <consortium name="Genoscope - CEA"/>
            <person name="William W."/>
        </authorList>
    </citation>
    <scope>NUCLEOTIDE SEQUENCE</scope>
</reference>
<feature type="transmembrane region" description="Helical" evidence="1">
    <location>
        <begin position="35"/>
        <end position="53"/>
    </location>
</feature>
<evidence type="ECO:0008006" key="4">
    <source>
        <dbReference type="Google" id="ProtNLM"/>
    </source>
</evidence>
<keyword evidence="1" id="KW-0812">Transmembrane</keyword>
<evidence type="ECO:0000256" key="1">
    <source>
        <dbReference type="SAM" id="Phobius"/>
    </source>
</evidence>